<organism evidence="2">
    <name type="scientific">Brassica cretica</name>
    <name type="common">Mustard</name>
    <dbReference type="NCBI Taxonomy" id="69181"/>
    <lineage>
        <taxon>Eukaryota</taxon>
        <taxon>Viridiplantae</taxon>
        <taxon>Streptophyta</taxon>
        <taxon>Embryophyta</taxon>
        <taxon>Tracheophyta</taxon>
        <taxon>Spermatophyta</taxon>
        <taxon>Magnoliopsida</taxon>
        <taxon>eudicotyledons</taxon>
        <taxon>Gunneridae</taxon>
        <taxon>Pentapetalae</taxon>
        <taxon>rosids</taxon>
        <taxon>malvids</taxon>
        <taxon>Brassicales</taxon>
        <taxon>Brassicaceae</taxon>
        <taxon>Brassiceae</taxon>
        <taxon>Brassica</taxon>
    </lineage>
</organism>
<gene>
    <name evidence="2" type="ORF">F2Q70_00012592</name>
</gene>
<sequence length="163" mass="18670">MNFEICHYYLTALSETFRELEASEIFVGVHSVFLQWWQLKNYHPNPNVRNNPQLFWPKQDKPVDPAQSNQESEQRLADQADERNTEPALETSSPGPEQPNEAVCPIPEAVPPREYIPKVPYPVPARATHDALHAQLYEGIDLRKNIRGERVHDGFQGVQRSAS</sequence>
<reference evidence="2" key="1">
    <citation type="submission" date="2019-12" db="EMBL/GenBank/DDBJ databases">
        <title>Genome sequencing and annotation of Brassica cretica.</title>
        <authorList>
            <person name="Studholme D.J."/>
            <person name="Sarris P.F."/>
        </authorList>
    </citation>
    <scope>NUCLEOTIDE SEQUENCE</scope>
    <source>
        <strain evidence="2">PFS-102/07</strain>
        <tissue evidence="2">Leaf</tissue>
    </source>
</reference>
<comment type="caution">
    <text evidence="2">The sequence shown here is derived from an EMBL/GenBank/DDBJ whole genome shotgun (WGS) entry which is preliminary data.</text>
</comment>
<evidence type="ECO:0000313" key="2">
    <source>
        <dbReference type="EMBL" id="KAF2613005.1"/>
    </source>
</evidence>
<dbReference type="AlphaFoldDB" id="A0A8S9LZW0"/>
<feature type="region of interest" description="Disordered" evidence="1">
    <location>
        <begin position="50"/>
        <end position="109"/>
    </location>
</feature>
<protein>
    <submittedName>
        <fullName evidence="2">Uncharacterized protein</fullName>
    </submittedName>
</protein>
<accession>A0A8S9LZW0</accession>
<feature type="compositionally biased region" description="Basic and acidic residues" evidence="1">
    <location>
        <begin position="72"/>
        <end position="85"/>
    </location>
</feature>
<evidence type="ECO:0000256" key="1">
    <source>
        <dbReference type="SAM" id="MobiDB-lite"/>
    </source>
</evidence>
<name>A0A8S9LZW0_BRACR</name>
<dbReference type="EMBL" id="QGKY02000089">
    <property type="protein sequence ID" value="KAF2613005.1"/>
    <property type="molecule type" value="Genomic_DNA"/>
</dbReference>
<proteinExistence type="predicted"/>